<accession>A0ABZ2Y5Y7</accession>
<sequence>MVIVEVCIGSDCHSKGAYELVSSLKSLVKKHNFDDEVVIKGAFCLGHCTKAVSVRIDRDQIYSVQPEKAEEFFEECIKKNLELCRI</sequence>
<dbReference type="CDD" id="cd02980">
    <property type="entry name" value="TRX_Fd_family"/>
    <property type="match status" value="1"/>
</dbReference>
<dbReference type="EMBL" id="CP121687">
    <property type="protein sequence ID" value="WZL70761.1"/>
    <property type="molecule type" value="Genomic_DNA"/>
</dbReference>
<evidence type="ECO:0000313" key="2">
    <source>
        <dbReference type="Proteomes" id="UP001486565"/>
    </source>
</evidence>
<dbReference type="InterPro" id="IPR036249">
    <property type="entry name" value="Thioredoxin-like_sf"/>
</dbReference>
<dbReference type="SUPFAM" id="SSF52833">
    <property type="entry name" value="Thioredoxin-like"/>
    <property type="match status" value="1"/>
</dbReference>
<dbReference type="Gene3D" id="3.40.30.10">
    <property type="entry name" value="Glutaredoxin"/>
    <property type="match status" value="1"/>
</dbReference>
<name>A0ABZ2Y5Y7_9FIRM</name>
<dbReference type="RefSeq" id="WP_341877717.1">
    <property type="nucleotide sequence ID" value="NZ_CP121687.1"/>
</dbReference>
<keyword evidence="2" id="KW-1185">Reference proteome</keyword>
<protein>
    <submittedName>
        <fullName evidence="1">(2Fe-2S) ferredoxin domain-containing protein</fullName>
    </submittedName>
</protein>
<dbReference type="Pfam" id="PF01257">
    <property type="entry name" value="2Fe-2S_thioredx"/>
    <property type="match status" value="1"/>
</dbReference>
<organism evidence="1 2">
    <name type="scientific">Defluviitalea saccharophila</name>
    <dbReference type="NCBI Taxonomy" id="879970"/>
    <lineage>
        <taxon>Bacteria</taxon>
        <taxon>Bacillati</taxon>
        <taxon>Bacillota</taxon>
        <taxon>Clostridia</taxon>
        <taxon>Lachnospirales</taxon>
        <taxon>Defluviitaleaceae</taxon>
        <taxon>Defluviitalea</taxon>
    </lineage>
</organism>
<evidence type="ECO:0000313" key="1">
    <source>
        <dbReference type="EMBL" id="WZL70761.1"/>
    </source>
</evidence>
<gene>
    <name evidence="1" type="ORF">QBE51_04370</name>
</gene>
<reference evidence="1 2" key="1">
    <citation type="submission" date="2023-03" db="EMBL/GenBank/DDBJ databases">
        <title>Novel Species.</title>
        <authorList>
            <person name="Ma S."/>
        </authorList>
    </citation>
    <scope>NUCLEOTIDE SEQUENCE [LARGE SCALE GENOMIC DNA]</scope>
    <source>
        <strain evidence="1 2">LIND6LT2</strain>
    </source>
</reference>
<proteinExistence type="predicted"/>
<dbReference type="Proteomes" id="UP001486565">
    <property type="component" value="Chromosome"/>
</dbReference>